<evidence type="ECO:0000313" key="1">
    <source>
        <dbReference type="EMBL" id="SOC27535.1"/>
    </source>
</evidence>
<dbReference type="OrthoDB" id="2084083at2"/>
<keyword evidence="2" id="KW-1185">Reference proteome</keyword>
<sequence length="122" mass="14376">MIDQCKCNETYNLRVEADISADAIWCNRCRTNFCISQVPLSEELKSELAEWISTYGEWIDWANDAIVTNGFELEEIHNQQGLKLTEKVKKEMNPKYKITFSPSTFAKRHANKEEMRVKYEKY</sequence>
<organism evidence="1 2">
    <name type="scientific">Ureibacillus xyleni</name>
    <dbReference type="NCBI Taxonomy" id="614648"/>
    <lineage>
        <taxon>Bacteria</taxon>
        <taxon>Bacillati</taxon>
        <taxon>Bacillota</taxon>
        <taxon>Bacilli</taxon>
        <taxon>Bacillales</taxon>
        <taxon>Caryophanaceae</taxon>
        <taxon>Ureibacillus</taxon>
    </lineage>
</organism>
<evidence type="ECO:0000313" key="2">
    <source>
        <dbReference type="Proteomes" id="UP000219636"/>
    </source>
</evidence>
<dbReference type="RefSeq" id="WP_097075367.1">
    <property type="nucleotide sequence ID" value="NZ_OBMQ01000023.1"/>
</dbReference>
<accession>A0A285TY33</accession>
<name>A0A285TY33_9BACL</name>
<protein>
    <submittedName>
        <fullName evidence="1">Uncharacterized protein</fullName>
    </submittedName>
</protein>
<dbReference type="Proteomes" id="UP000219636">
    <property type="component" value="Unassembled WGS sequence"/>
</dbReference>
<dbReference type="AlphaFoldDB" id="A0A285TY33"/>
<proteinExistence type="predicted"/>
<reference evidence="2" key="1">
    <citation type="submission" date="2017-08" db="EMBL/GenBank/DDBJ databases">
        <authorList>
            <person name="Varghese N."/>
            <person name="Submissions S."/>
        </authorList>
    </citation>
    <scope>NUCLEOTIDE SEQUENCE [LARGE SCALE GENOMIC DNA]</scope>
    <source>
        <strain evidence="2">JC22</strain>
    </source>
</reference>
<dbReference type="EMBL" id="OBMQ01000023">
    <property type="protein sequence ID" value="SOC27535.1"/>
    <property type="molecule type" value="Genomic_DNA"/>
</dbReference>
<gene>
    <name evidence="1" type="ORF">SAMN05880501_1238</name>
</gene>